<accession>W0HZH7</accession>
<evidence type="ECO:0000256" key="4">
    <source>
        <dbReference type="ARBA" id="ARBA00023163"/>
    </source>
</evidence>
<evidence type="ECO:0000256" key="3">
    <source>
        <dbReference type="ARBA" id="ARBA00023125"/>
    </source>
</evidence>
<sequence>MRHLDTDTLAAFLAIYHYGSFTQAANQLGKTQAAVSLMLRRLEKQLGQRLLERSRHGITLSEAGEKLIGYAQRLLALEEETLAALGCLDAKTRIRIGMPDDYLGTIGAALIENFSQKYPQFQIEIVSDLSLKLEKMLDAGLLEMAILTRLPGDISGEFLRQEAQLWCTAPGCAPESRNVLPLVLFPEGCRSRPMVLAALAQARLRWRVVCSSSHLSGVQTAVRVSQAVTVLPASVIPNDWRILGPNEQLPALPALDLALKVPADAHIGTRRLAQFIRELAARPLAETPPSLMPALR</sequence>
<dbReference type="KEGG" id="sod:Sant_P0196"/>
<dbReference type="EMBL" id="CP006570">
    <property type="protein sequence ID" value="AHF79241.1"/>
    <property type="molecule type" value="Genomic_DNA"/>
</dbReference>
<feature type="domain" description="HTH lysR-type" evidence="5">
    <location>
        <begin position="4"/>
        <end position="61"/>
    </location>
</feature>
<dbReference type="InterPro" id="IPR036390">
    <property type="entry name" value="WH_DNA-bd_sf"/>
</dbReference>
<gene>
    <name evidence="6" type="ORF">Sant_P0196</name>
</gene>
<dbReference type="RefSeq" id="WP_025424370.1">
    <property type="nucleotide sequence ID" value="NZ_CP006570.1"/>
</dbReference>
<dbReference type="PANTHER" id="PTHR30579">
    <property type="entry name" value="TRANSCRIPTIONAL REGULATOR"/>
    <property type="match status" value="1"/>
</dbReference>
<dbReference type="InterPro" id="IPR050176">
    <property type="entry name" value="LTTR"/>
</dbReference>
<dbReference type="GO" id="GO:0003677">
    <property type="term" value="F:DNA binding"/>
    <property type="evidence" value="ECO:0007669"/>
    <property type="project" value="UniProtKB-KW"/>
</dbReference>
<dbReference type="Proteomes" id="UP000019028">
    <property type="component" value="Plasmid pHS1"/>
</dbReference>
<dbReference type="PANTHER" id="PTHR30579:SF7">
    <property type="entry name" value="HTH-TYPE TRANSCRIPTIONAL REGULATOR LRHA-RELATED"/>
    <property type="match status" value="1"/>
</dbReference>
<keyword evidence="7" id="KW-1185">Reference proteome</keyword>
<dbReference type="InterPro" id="IPR005119">
    <property type="entry name" value="LysR_subst-bd"/>
</dbReference>
<dbReference type="SUPFAM" id="SSF46785">
    <property type="entry name" value="Winged helix' DNA-binding domain"/>
    <property type="match status" value="1"/>
</dbReference>
<dbReference type="HOGENOM" id="CLU_039613_1_3_6"/>
<dbReference type="PATRIC" id="fig|1239307.3.peg.4734"/>
<dbReference type="AlphaFoldDB" id="W0HZH7"/>
<organism evidence="6 7">
    <name type="scientific">Sodalis praecaptivus</name>
    <dbReference type="NCBI Taxonomy" id="1239307"/>
    <lineage>
        <taxon>Bacteria</taxon>
        <taxon>Pseudomonadati</taxon>
        <taxon>Pseudomonadota</taxon>
        <taxon>Gammaproteobacteria</taxon>
        <taxon>Enterobacterales</taxon>
        <taxon>Bruguierivoracaceae</taxon>
        <taxon>Sodalis</taxon>
    </lineage>
</organism>
<dbReference type="Gene3D" id="3.40.190.10">
    <property type="entry name" value="Periplasmic binding protein-like II"/>
    <property type="match status" value="2"/>
</dbReference>
<dbReference type="InterPro" id="IPR000847">
    <property type="entry name" value="LysR_HTH_N"/>
</dbReference>
<keyword evidence="3" id="KW-0238">DNA-binding</keyword>
<evidence type="ECO:0000256" key="1">
    <source>
        <dbReference type="ARBA" id="ARBA00009437"/>
    </source>
</evidence>
<geneLocation type="plasmid" evidence="6 7">
    <name>pHS1</name>
</geneLocation>
<protein>
    <submittedName>
        <fullName evidence="6">Transcriptional regulator, LysR family</fullName>
    </submittedName>
</protein>
<evidence type="ECO:0000313" key="7">
    <source>
        <dbReference type="Proteomes" id="UP000019028"/>
    </source>
</evidence>
<dbReference type="PRINTS" id="PR00039">
    <property type="entry name" value="HTHLYSR"/>
</dbReference>
<dbReference type="Gene3D" id="1.10.10.10">
    <property type="entry name" value="Winged helix-like DNA-binding domain superfamily/Winged helix DNA-binding domain"/>
    <property type="match status" value="1"/>
</dbReference>
<evidence type="ECO:0000259" key="5">
    <source>
        <dbReference type="PROSITE" id="PS50931"/>
    </source>
</evidence>
<dbReference type="Pfam" id="PF03466">
    <property type="entry name" value="LysR_substrate"/>
    <property type="match status" value="1"/>
</dbReference>
<dbReference type="SUPFAM" id="SSF53850">
    <property type="entry name" value="Periplasmic binding protein-like II"/>
    <property type="match status" value="1"/>
</dbReference>
<comment type="similarity">
    <text evidence="1">Belongs to the LysR transcriptional regulatory family.</text>
</comment>
<dbReference type="PROSITE" id="PS50931">
    <property type="entry name" value="HTH_LYSR"/>
    <property type="match status" value="1"/>
</dbReference>
<keyword evidence="2" id="KW-0805">Transcription regulation</keyword>
<proteinExistence type="inferred from homology"/>
<keyword evidence="6" id="KW-0614">Plasmid</keyword>
<keyword evidence="4" id="KW-0804">Transcription</keyword>
<dbReference type="InterPro" id="IPR036388">
    <property type="entry name" value="WH-like_DNA-bd_sf"/>
</dbReference>
<name>W0HZH7_9GAMM</name>
<evidence type="ECO:0000256" key="2">
    <source>
        <dbReference type="ARBA" id="ARBA00023015"/>
    </source>
</evidence>
<evidence type="ECO:0000313" key="6">
    <source>
        <dbReference type="EMBL" id="AHF79241.1"/>
    </source>
</evidence>
<dbReference type="Pfam" id="PF00126">
    <property type="entry name" value="HTH_1"/>
    <property type="match status" value="1"/>
</dbReference>
<dbReference type="GO" id="GO:0003700">
    <property type="term" value="F:DNA-binding transcription factor activity"/>
    <property type="evidence" value="ECO:0007669"/>
    <property type="project" value="InterPro"/>
</dbReference>
<reference evidence="6 7" key="1">
    <citation type="journal article" date="2014" name="Genome Biol. Evol.">
        <title>Genome degeneration and adaptation in a nascent stage of symbiosis.</title>
        <authorList>
            <person name="Oakeson K.F."/>
            <person name="Gil R."/>
            <person name="Clayton A.L."/>
            <person name="Dunn D.M."/>
            <person name="von Niederhausern A.C."/>
            <person name="Hamil C."/>
            <person name="Aoyagi A."/>
            <person name="Duval B."/>
            <person name="Baca A."/>
            <person name="Silva F.J."/>
            <person name="Vallier A."/>
            <person name="Jackson D.G."/>
            <person name="Latorre A."/>
            <person name="Weiss R.B."/>
            <person name="Heddi A."/>
            <person name="Moya A."/>
            <person name="Dale C."/>
        </authorList>
    </citation>
    <scope>NUCLEOTIDE SEQUENCE [LARGE SCALE GENOMIC DNA]</scope>
    <source>
        <strain evidence="6 7">HS1</strain>
        <plasmid evidence="7">Plasmid pHS1</plasmid>
    </source>
</reference>
<dbReference type="OrthoDB" id="5723059at2"/>